<dbReference type="Proteomes" id="UP000537718">
    <property type="component" value="Unassembled WGS sequence"/>
</dbReference>
<organism evidence="1 2">
    <name type="scientific">Pedobacter cryoconitis</name>
    <dbReference type="NCBI Taxonomy" id="188932"/>
    <lineage>
        <taxon>Bacteria</taxon>
        <taxon>Pseudomonadati</taxon>
        <taxon>Bacteroidota</taxon>
        <taxon>Sphingobacteriia</taxon>
        <taxon>Sphingobacteriales</taxon>
        <taxon>Sphingobacteriaceae</taxon>
        <taxon>Pedobacter</taxon>
    </lineage>
</organism>
<name>A0A7W8YSR7_9SPHI</name>
<accession>A0A7W8YSR7</accession>
<sequence length="130" mass="15621">MPYLYLAESYNELDLLTRLVYKIENTERPLKELSEAHYLSAELQRIKCSASRDILIFGSHADKYLNFHLCQVYALHIRIIDMLKYLDDKMYLCEREAYVYKHCKIFHLEMGNLAVFYERLGKMMIRAENR</sequence>
<gene>
    <name evidence="1" type="ORF">HDE69_002193</name>
</gene>
<proteinExistence type="predicted"/>
<evidence type="ECO:0000313" key="1">
    <source>
        <dbReference type="EMBL" id="MBB5621140.1"/>
    </source>
</evidence>
<protein>
    <submittedName>
        <fullName evidence="1">Uncharacterized protein</fullName>
    </submittedName>
</protein>
<dbReference type="RefSeq" id="WP_183867119.1">
    <property type="nucleotide sequence ID" value="NZ_JACHCF010000004.1"/>
</dbReference>
<dbReference type="AlphaFoldDB" id="A0A7W8YSR7"/>
<reference evidence="1 2" key="1">
    <citation type="submission" date="2020-08" db="EMBL/GenBank/DDBJ databases">
        <title>Genomic Encyclopedia of Type Strains, Phase IV (KMG-V): Genome sequencing to study the core and pangenomes of soil and plant-associated prokaryotes.</title>
        <authorList>
            <person name="Whitman W."/>
        </authorList>
    </citation>
    <scope>NUCLEOTIDE SEQUENCE [LARGE SCALE GENOMIC DNA]</scope>
    <source>
        <strain evidence="1 2">MP7CTX6</strain>
    </source>
</reference>
<comment type="caution">
    <text evidence="1">The sequence shown here is derived from an EMBL/GenBank/DDBJ whole genome shotgun (WGS) entry which is preliminary data.</text>
</comment>
<evidence type="ECO:0000313" key="2">
    <source>
        <dbReference type="Proteomes" id="UP000537718"/>
    </source>
</evidence>
<dbReference type="EMBL" id="JACHCF010000004">
    <property type="protein sequence ID" value="MBB5621140.1"/>
    <property type="molecule type" value="Genomic_DNA"/>
</dbReference>